<dbReference type="PROSITE" id="PS00718">
    <property type="entry name" value="SIGMA54_2"/>
    <property type="match status" value="1"/>
</dbReference>
<dbReference type="InterPro" id="IPR007634">
    <property type="entry name" value="RNA_pol_sigma_54_DNA-bd"/>
</dbReference>
<dbReference type="Gene3D" id="1.10.10.60">
    <property type="entry name" value="Homeodomain-like"/>
    <property type="match status" value="1"/>
</dbReference>
<dbReference type="PANTHER" id="PTHR32248">
    <property type="entry name" value="RNA POLYMERASE SIGMA-54 FACTOR"/>
    <property type="match status" value="1"/>
</dbReference>
<keyword evidence="2" id="KW-0240">DNA-directed RNA polymerase</keyword>
<evidence type="ECO:0000256" key="3">
    <source>
        <dbReference type="ARBA" id="ARBA00022679"/>
    </source>
</evidence>
<dbReference type="Proteomes" id="UP001218246">
    <property type="component" value="Unassembled WGS sequence"/>
</dbReference>
<evidence type="ECO:0000256" key="6">
    <source>
        <dbReference type="ARBA" id="ARBA00023082"/>
    </source>
</evidence>
<organism evidence="11 12">
    <name type="scientific">Ectobacillus antri</name>
    <dbReference type="NCBI Taxonomy" id="2486280"/>
    <lineage>
        <taxon>Bacteria</taxon>
        <taxon>Bacillati</taxon>
        <taxon>Bacillota</taxon>
        <taxon>Bacilli</taxon>
        <taxon>Bacillales</taxon>
        <taxon>Bacillaceae</taxon>
        <taxon>Ectobacillus</taxon>
    </lineage>
</organism>
<evidence type="ECO:0000313" key="12">
    <source>
        <dbReference type="Proteomes" id="UP001218246"/>
    </source>
</evidence>
<keyword evidence="7" id="KW-0238">DNA-binding</keyword>
<dbReference type="InterPro" id="IPR007046">
    <property type="entry name" value="RNA_pol_sigma_54_core-bd"/>
</dbReference>
<sequence>MKASLVQEQSLRLAMTQELRQAIAMLQYNAQELTEFLYEQSLENPLIELKIREGGRKTQNQMEIYGSHSETLQQHLLEQLRIHKAANMRALRFIVDNIDENGYLRESDEELAALLNMPIDEVRACVHVLQGLEPAGVGARTLQECLLLQLKRLQNRCGLAEQMIAYHFDAFAKKDWKQLTQALKCQGEELQQAMRVIVSLQPKPGLAFSSEKPWYVTPDLAVHRKNGELIITVEQTHLPKIEIHPTYSAMLTTEAERDVASYLAQKQQHVQWLLKSLEQRKITLLRVMEVIVARQSAFFMRGPLFVQPMALKEVAAELGLHESTVSRATRNKFVQTPYGVFEMKYFFSNAVSEDDVSALRVKELLKSMIEKEDKRKPLSDQKIVQCLEKEYGIGVSRRTVAKYREQLKIPASSLRKTM</sequence>
<keyword evidence="12" id="KW-1185">Reference proteome</keyword>
<keyword evidence="4" id="KW-0548">Nucleotidyltransferase</keyword>
<keyword evidence="3" id="KW-0808">Transferase</keyword>
<dbReference type="PROSITE" id="PS00717">
    <property type="entry name" value="SIGMA54_1"/>
    <property type="match status" value="1"/>
</dbReference>
<evidence type="ECO:0000256" key="5">
    <source>
        <dbReference type="ARBA" id="ARBA00023015"/>
    </source>
</evidence>
<evidence type="ECO:0000256" key="4">
    <source>
        <dbReference type="ARBA" id="ARBA00022695"/>
    </source>
</evidence>
<evidence type="ECO:0000256" key="1">
    <source>
        <dbReference type="ARBA" id="ARBA00008798"/>
    </source>
</evidence>
<feature type="domain" description="RNA polymerase sigma factor 54 DNA-binding" evidence="9">
    <location>
        <begin position="261"/>
        <end position="416"/>
    </location>
</feature>
<keyword evidence="5" id="KW-0805">Transcription regulation</keyword>
<comment type="similarity">
    <text evidence="1">Belongs to the sigma-54 factor family.</text>
</comment>
<keyword evidence="6" id="KW-0731">Sigma factor</keyword>
<feature type="domain" description="RNA polymerase sigma factor 54 core-binding" evidence="10">
    <location>
        <begin position="66"/>
        <end position="247"/>
    </location>
</feature>
<protein>
    <submittedName>
        <fullName evidence="11">RNA polymerase factor sigma-54</fullName>
    </submittedName>
</protein>
<name>A0ABT6H7D1_9BACI</name>
<evidence type="ECO:0000256" key="2">
    <source>
        <dbReference type="ARBA" id="ARBA00022478"/>
    </source>
</evidence>
<evidence type="ECO:0000313" key="11">
    <source>
        <dbReference type="EMBL" id="MDG5754609.1"/>
    </source>
</evidence>
<dbReference type="PROSITE" id="PS50044">
    <property type="entry name" value="SIGMA54_3"/>
    <property type="match status" value="1"/>
</dbReference>
<proteinExistence type="inferred from homology"/>
<gene>
    <name evidence="11" type="primary">rpoN</name>
    <name evidence="11" type="ORF">P6P90_11585</name>
</gene>
<dbReference type="InterPro" id="IPR000394">
    <property type="entry name" value="RNA_pol_sigma_54"/>
</dbReference>
<dbReference type="Gene3D" id="1.10.10.1330">
    <property type="entry name" value="RNA polymerase sigma-54 factor, core-binding domain"/>
    <property type="match status" value="1"/>
</dbReference>
<dbReference type="PRINTS" id="PR00045">
    <property type="entry name" value="SIGMA54FCT"/>
</dbReference>
<dbReference type="Pfam" id="PF00309">
    <property type="entry name" value="Sigma54_AID"/>
    <property type="match status" value="1"/>
</dbReference>
<reference evidence="11 12" key="1">
    <citation type="submission" date="2023-04" db="EMBL/GenBank/DDBJ databases">
        <title>Ectobacillus antri isolated from activated sludge.</title>
        <authorList>
            <person name="Yan P."/>
            <person name="Liu X."/>
        </authorList>
    </citation>
    <scope>NUCLEOTIDE SEQUENCE [LARGE SCALE GENOMIC DNA]</scope>
    <source>
        <strain evidence="11 12">C18H</strain>
    </source>
</reference>
<accession>A0ABT6H7D1</accession>
<dbReference type="EMBL" id="JARULN010000010">
    <property type="protein sequence ID" value="MDG5754609.1"/>
    <property type="molecule type" value="Genomic_DNA"/>
</dbReference>
<evidence type="ECO:0000256" key="8">
    <source>
        <dbReference type="ARBA" id="ARBA00023163"/>
    </source>
</evidence>
<dbReference type="NCBIfam" id="TIGR02395">
    <property type="entry name" value="rpoN_sigma"/>
    <property type="match status" value="1"/>
</dbReference>
<dbReference type="RefSeq" id="WP_124564491.1">
    <property type="nucleotide sequence ID" value="NZ_JARRRY010000006.1"/>
</dbReference>
<keyword evidence="8" id="KW-0804">Transcription</keyword>
<evidence type="ECO:0000259" key="9">
    <source>
        <dbReference type="Pfam" id="PF04552"/>
    </source>
</evidence>
<dbReference type="Pfam" id="PF04963">
    <property type="entry name" value="Sigma54_CBD"/>
    <property type="match status" value="1"/>
</dbReference>
<dbReference type="Pfam" id="PF04552">
    <property type="entry name" value="Sigma54_DBD"/>
    <property type="match status" value="1"/>
</dbReference>
<dbReference type="PANTHER" id="PTHR32248:SF4">
    <property type="entry name" value="RNA POLYMERASE SIGMA-54 FACTOR"/>
    <property type="match status" value="1"/>
</dbReference>
<dbReference type="InterPro" id="IPR038709">
    <property type="entry name" value="RpoN_core-bd_sf"/>
</dbReference>
<evidence type="ECO:0000256" key="7">
    <source>
        <dbReference type="ARBA" id="ARBA00023125"/>
    </source>
</evidence>
<comment type="caution">
    <text evidence="11">The sequence shown here is derived from an EMBL/GenBank/DDBJ whole genome shotgun (WGS) entry which is preliminary data.</text>
</comment>
<evidence type="ECO:0000259" key="10">
    <source>
        <dbReference type="Pfam" id="PF04963"/>
    </source>
</evidence>
<dbReference type="PIRSF" id="PIRSF000774">
    <property type="entry name" value="RpoN"/>
    <property type="match status" value="1"/>
</dbReference>